<reference evidence="2" key="1">
    <citation type="submission" date="2022-09" db="EMBL/GenBank/DDBJ databases">
        <title>Haloadaptaus new haloarchaeum isolated from saline soil.</title>
        <authorList>
            <person name="Duran-Viseras A."/>
            <person name="Sanchez-Porro C."/>
            <person name="Ventosa A."/>
        </authorList>
    </citation>
    <scope>NUCLEOTIDE SEQUENCE</scope>
    <source>
        <strain evidence="2">F3-133</strain>
    </source>
</reference>
<dbReference type="RefSeq" id="WP_266088566.1">
    <property type="nucleotide sequence ID" value="NZ_RKLV01000013.1"/>
</dbReference>
<evidence type="ECO:0000256" key="1">
    <source>
        <dbReference type="SAM" id="Coils"/>
    </source>
</evidence>
<feature type="coiled-coil region" evidence="1">
    <location>
        <begin position="155"/>
        <end position="182"/>
    </location>
</feature>
<comment type="caution">
    <text evidence="2">The sequence shown here is derived from an EMBL/GenBank/DDBJ whole genome shotgun (WGS) entry which is preliminary data.</text>
</comment>
<evidence type="ECO:0000313" key="2">
    <source>
        <dbReference type="EMBL" id="MCX2819896.1"/>
    </source>
</evidence>
<evidence type="ECO:0000313" key="3">
    <source>
        <dbReference type="Proteomes" id="UP001149411"/>
    </source>
</evidence>
<dbReference type="AlphaFoldDB" id="A0A9Q4C5Z2"/>
<gene>
    <name evidence="2" type="ORF">EGH25_11095</name>
</gene>
<accession>A0A9Q4C5Z2</accession>
<keyword evidence="1" id="KW-0175">Coiled coil</keyword>
<protein>
    <submittedName>
        <fullName evidence="2">Uncharacterized protein</fullName>
    </submittedName>
</protein>
<name>A0A9Q4C5Z2_9EURY</name>
<dbReference type="EMBL" id="RKLV01000013">
    <property type="protein sequence ID" value="MCX2819896.1"/>
    <property type="molecule type" value="Genomic_DNA"/>
</dbReference>
<keyword evidence="3" id="KW-1185">Reference proteome</keyword>
<organism evidence="2 3">
    <name type="scientific">Halorutilus salinus</name>
    <dbReference type="NCBI Taxonomy" id="2487751"/>
    <lineage>
        <taxon>Archaea</taxon>
        <taxon>Methanobacteriati</taxon>
        <taxon>Methanobacteriota</taxon>
        <taxon>Stenosarchaea group</taxon>
        <taxon>Halobacteria</taxon>
        <taxon>Halorutilales</taxon>
        <taxon>Halorutilaceae</taxon>
        <taxon>Halorutilus</taxon>
    </lineage>
</organism>
<dbReference type="Proteomes" id="UP001149411">
    <property type="component" value="Unassembled WGS sequence"/>
</dbReference>
<proteinExistence type="predicted"/>
<sequence length="292" mass="34760">MTRSPLQNSEREYLKSKKCFPDVVKINGEERLEGKITECSVDEAKAKYRIHNEVGQNLPEIIRQFRTDLMAINMFYMDVKQDGWYEYESITLPRAKDEMERLRDHLDILIEYAERDMMAKRREEVRKSILLLYDGLEYLNRLHDGDEEYRGFERVEGELQKSKRLEDEQEEYTERKQAVIKLLSDEGLLEIFEWVSENEKANVPDRTKSNSKETWTQSIGKYLKSGEYGHGLVAESGWGYELTERGRAVRDCWEELKQASIVEEKLETLGDTRREVAWRLLNRYFDAEDRWD</sequence>